<evidence type="ECO:0000256" key="3">
    <source>
        <dbReference type="ARBA" id="ARBA00022989"/>
    </source>
</evidence>
<dbReference type="Pfam" id="PF09685">
    <property type="entry name" value="MamF_MmsF"/>
    <property type="match status" value="1"/>
</dbReference>
<evidence type="ECO:0000256" key="4">
    <source>
        <dbReference type="ARBA" id="ARBA00023136"/>
    </source>
</evidence>
<keyword evidence="2 5" id="KW-0812">Transmembrane</keyword>
<name>A0A927GUT6_9GAMM</name>
<proteinExistence type="predicted"/>
<comment type="caution">
    <text evidence="6">The sequence shown here is derived from an EMBL/GenBank/DDBJ whole genome shotgun (WGS) entry which is preliminary data.</text>
</comment>
<evidence type="ECO:0000313" key="7">
    <source>
        <dbReference type="Proteomes" id="UP000610558"/>
    </source>
</evidence>
<dbReference type="InterPro" id="IPR019109">
    <property type="entry name" value="MamF_MmsF"/>
</dbReference>
<accession>A0A927GUT6</accession>
<organism evidence="6 7">
    <name type="scientific">Spongiibacter pelagi</name>
    <dbReference type="NCBI Taxonomy" id="2760804"/>
    <lineage>
        <taxon>Bacteria</taxon>
        <taxon>Pseudomonadati</taxon>
        <taxon>Pseudomonadota</taxon>
        <taxon>Gammaproteobacteria</taxon>
        <taxon>Cellvibrionales</taxon>
        <taxon>Spongiibacteraceae</taxon>
        <taxon>Spongiibacter</taxon>
    </lineage>
</organism>
<dbReference type="Proteomes" id="UP000610558">
    <property type="component" value="Unassembled WGS sequence"/>
</dbReference>
<keyword evidence="3 5" id="KW-1133">Transmembrane helix</keyword>
<feature type="transmembrane region" description="Helical" evidence="5">
    <location>
        <begin position="68"/>
        <end position="90"/>
    </location>
</feature>
<keyword evidence="4 5" id="KW-0472">Membrane</keyword>
<keyword evidence="7" id="KW-1185">Reference proteome</keyword>
<sequence length="105" mass="11834">MDQDSKNMALLCWIGTLFFGIFSGLIFYLLKKDDRYVLEQSKEAMNWSITVLAGYIVAYLLSFIGIGLILLPIIGICHLVFCILGIIGSYKGDSFQVPFAFRLIK</sequence>
<protein>
    <submittedName>
        <fullName evidence="6">DUF4870 domain-containing protein</fullName>
    </submittedName>
</protein>
<evidence type="ECO:0000256" key="1">
    <source>
        <dbReference type="ARBA" id="ARBA00004141"/>
    </source>
</evidence>
<dbReference type="AlphaFoldDB" id="A0A927GUT6"/>
<feature type="transmembrane region" description="Helical" evidence="5">
    <location>
        <begin position="44"/>
        <end position="61"/>
    </location>
</feature>
<evidence type="ECO:0000313" key="6">
    <source>
        <dbReference type="EMBL" id="MBD2857373.1"/>
    </source>
</evidence>
<feature type="transmembrane region" description="Helical" evidence="5">
    <location>
        <begin position="7"/>
        <end position="29"/>
    </location>
</feature>
<comment type="subcellular location">
    <subcellularLocation>
        <location evidence="1">Membrane</location>
        <topology evidence="1">Multi-pass membrane protein</topology>
    </subcellularLocation>
</comment>
<reference evidence="6" key="1">
    <citation type="submission" date="2020-09" db="EMBL/GenBank/DDBJ databases">
        <authorList>
            <person name="Yoon J.-W."/>
        </authorList>
    </citation>
    <scope>NUCLEOTIDE SEQUENCE</scope>
    <source>
        <strain evidence="6">KMU-158</strain>
    </source>
</reference>
<evidence type="ECO:0000256" key="5">
    <source>
        <dbReference type="SAM" id="Phobius"/>
    </source>
</evidence>
<dbReference type="EMBL" id="JACXLD010000001">
    <property type="protein sequence ID" value="MBD2857373.1"/>
    <property type="molecule type" value="Genomic_DNA"/>
</dbReference>
<evidence type="ECO:0000256" key="2">
    <source>
        <dbReference type="ARBA" id="ARBA00022692"/>
    </source>
</evidence>
<gene>
    <name evidence="6" type="ORF">IB286_00035</name>
</gene>
<dbReference type="RefSeq" id="WP_190761631.1">
    <property type="nucleotide sequence ID" value="NZ_JACXLD010000001.1"/>
</dbReference>